<feature type="compositionally biased region" description="Basic residues" evidence="7">
    <location>
        <begin position="1"/>
        <end position="20"/>
    </location>
</feature>
<feature type="compositionally biased region" description="Polar residues" evidence="7">
    <location>
        <begin position="469"/>
        <end position="478"/>
    </location>
</feature>
<feature type="transmembrane region" description="Helical" evidence="8">
    <location>
        <begin position="121"/>
        <end position="144"/>
    </location>
</feature>
<feature type="transmembrane region" description="Helical" evidence="8">
    <location>
        <begin position="77"/>
        <end position="100"/>
    </location>
</feature>
<evidence type="ECO:0000256" key="1">
    <source>
        <dbReference type="ARBA" id="ARBA00004651"/>
    </source>
</evidence>
<feature type="transmembrane region" description="Helical" evidence="8">
    <location>
        <begin position="150"/>
        <end position="167"/>
    </location>
</feature>
<protein>
    <submittedName>
        <fullName evidence="9">Polysaccharide transporter, PST family</fullName>
    </submittedName>
</protein>
<dbReference type="GO" id="GO:0005886">
    <property type="term" value="C:plasma membrane"/>
    <property type="evidence" value="ECO:0007669"/>
    <property type="project" value="UniProtKB-SubCell"/>
</dbReference>
<organism evidence="9 10">
    <name type="scientific">Methylomagnum ishizawai</name>
    <dbReference type="NCBI Taxonomy" id="1760988"/>
    <lineage>
        <taxon>Bacteria</taxon>
        <taxon>Pseudomonadati</taxon>
        <taxon>Pseudomonadota</taxon>
        <taxon>Gammaproteobacteria</taxon>
        <taxon>Methylococcales</taxon>
        <taxon>Methylococcaceae</taxon>
        <taxon>Methylomagnum</taxon>
    </lineage>
</organism>
<feature type="transmembrane region" description="Helical" evidence="8">
    <location>
        <begin position="420"/>
        <end position="441"/>
    </location>
</feature>
<evidence type="ECO:0000256" key="6">
    <source>
        <dbReference type="ARBA" id="ARBA00023136"/>
    </source>
</evidence>
<evidence type="ECO:0000313" key="10">
    <source>
        <dbReference type="Proteomes" id="UP000192923"/>
    </source>
</evidence>
<comment type="subcellular location">
    <subcellularLocation>
        <location evidence="1">Cell membrane</location>
        <topology evidence="1">Multi-pass membrane protein</topology>
    </subcellularLocation>
</comment>
<sequence length="478" mass="51883">MKRGQRSSARNRRGKKRRRAARLEPASPPLAARQEKPLSTRHSLGFVYIAHVFRYIYGLILIPYYGRVLGPEEYGKVLAASALFQVIWLCVEYGCSVAGVRDLAGTTDRSGIAAQVGRQTMARVIMIPLAIAIGVGGAWLSPVLRTEPELMAYAIAIGINSGFNLGWYFQGTLQFRTQALLEVFGFALSLGFILLMVRDREEGARVLEALLLSGLIINGVAYALVTRQINLKYLSLAGACRLIWDSTALFASRGLRVMMANASTYLLSLFASAAQVGYYGPAERFSSVGLSFMQPVGQVLIGTVTRHLSSSENEWEAYRLMRNGILFMLGFGGLALLAAVGLSAWIIPLILGPGFEQTILIMQIFGFMFPFAAFNQAVSSYVLIPLRKDAYIIKATAVCAVSSIATVLASALFGEVGGSTMAGARVVAEVVTTCFLAMVLMKLDLGRKIFMENPDEISRGHSDCGSPRATDTNPISTR</sequence>
<feature type="transmembrane region" description="Helical" evidence="8">
    <location>
        <begin position="203"/>
        <end position="225"/>
    </location>
</feature>
<feature type="transmembrane region" description="Helical" evidence="8">
    <location>
        <begin position="391"/>
        <end position="414"/>
    </location>
</feature>
<keyword evidence="3" id="KW-1003">Cell membrane</keyword>
<keyword evidence="10" id="KW-1185">Reference proteome</keyword>
<comment type="similarity">
    <text evidence="2">Belongs to the polysaccharide synthase family.</text>
</comment>
<feature type="region of interest" description="Disordered" evidence="7">
    <location>
        <begin position="1"/>
        <end position="36"/>
    </location>
</feature>
<feature type="transmembrane region" description="Helical" evidence="8">
    <location>
        <begin position="325"/>
        <end position="347"/>
    </location>
</feature>
<keyword evidence="4 8" id="KW-0812">Transmembrane</keyword>
<evidence type="ECO:0000256" key="5">
    <source>
        <dbReference type="ARBA" id="ARBA00022989"/>
    </source>
</evidence>
<evidence type="ECO:0000256" key="7">
    <source>
        <dbReference type="SAM" id="MobiDB-lite"/>
    </source>
</evidence>
<dbReference type="PANTHER" id="PTHR30250:SF10">
    <property type="entry name" value="LIPOPOLYSACCHARIDE BIOSYNTHESIS PROTEIN WZXC"/>
    <property type="match status" value="1"/>
</dbReference>
<dbReference type="Pfam" id="PF01943">
    <property type="entry name" value="Polysacc_synt"/>
    <property type="match status" value="1"/>
</dbReference>
<dbReference type="InterPro" id="IPR050833">
    <property type="entry name" value="Poly_Biosynth_Transport"/>
</dbReference>
<gene>
    <name evidence="9" type="ORF">SAMN02949497_0628</name>
</gene>
<evidence type="ECO:0000256" key="3">
    <source>
        <dbReference type="ARBA" id="ARBA00022475"/>
    </source>
</evidence>
<keyword evidence="5 8" id="KW-1133">Transmembrane helix</keyword>
<dbReference type="RefSeq" id="WP_176225071.1">
    <property type="nucleotide sequence ID" value="NZ_FXAM01000001.1"/>
</dbReference>
<keyword evidence="6 8" id="KW-0472">Membrane</keyword>
<dbReference type="STRING" id="1760988.SAMN02949497_0628"/>
<feature type="transmembrane region" description="Helical" evidence="8">
    <location>
        <begin position="359"/>
        <end position="384"/>
    </location>
</feature>
<evidence type="ECO:0000256" key="4">
    <source>
        <dbReference type="ARBA" id="ARBA00022692"/>
    </source>
</evidence>
<dbReference type="PANTHER" id="PTHR30250">
    <property type="entry name" value="PST FAMILY PREDICTED COLANIC ACID TRANSPORTER"/>
    <property type="match status" value="1"/>
</dbReference>
<dbReference type="Proteomes" id="UP000192923">
    <property type="component" value="Unassembled WGS sequence"/>
</dbReference>
<feature type="region of interest" description="Disordered" evidence="7">
    <location>
        <begin position="458"/>
        <end position="478"/>
    </location>
</feature>
<dbReference type="AlphaFoldDB" id="A0A1Y6CT20"/>
<feature type="transmembrane region" description="Helical" evidence="8">
    <location>
        <begin position="179"/>
        <end position="197"/>
    </location>
</feature>
<name>A0A1Y6CT20_9GAMM</name>
<dbReference type="InterPro" id="IPR002797">
    <property type="entry name" value="Polysacc_synth"/>
</dbReference>
<proteinExistence type="inferred from homology"/>
<feature type="transmembrane region" description="Helical" evidence="8">
    <location>
        <begin position="43"/>
        <end position="65"/>
    </location>
</feature>
<dbReference type="EMBL" id="FXAM01000001">
    <property type="protein sequence ID" value="SMF93350.1"/>
    <property type="molecule type" value="Genomic_DNA"/>
</dbReference>
<reference evidence="9 10" key="1">
    <citation type="submission" date="2016-12" db="EMBL/GenBank/DDBJ databases">
        <authorList>
            <person name="Song W.-J."/>
            <person name="Kurnit D.M."/>
        </authorList>
    </citation>
    <scope>NUCLEOTIDE SEQUENCE [LARGE SCALE GENOMIC DNA]</scope>
    <source>
        <strain evidence="9 10">175</strain>
    </source>
</reference>
<evidence type="ECO:0000256" key="8">
    <source>
        <dbReference type="SAM" id="Phobius"/>
    </source>
</evidence>
<evidence type="ECO:0000313" key="9">
    <source>
        <dbReference type="EMBL" id="SMF93350.1"/>
    </source>
</evidence>
<accession>A0A1Y6CT20</accession>
<evidence type="ECO:0000256" key="2">
    <source>
        <dbReference type="ARBA" id="ARBA00007430"/>
    </source>
</evidence>